<gene>
    <name evidence="1" type="ORF">C4561_05010</name>
</gene>
<evidence type="ECO:0000313" key="2">
    <source>
        <dbReference type="Proteomes" id="UP000265540"/>
    </source>
</evidence>
<dbReference type="EMBL" id="QZJF01000021">
    <property type="protein sequence ID" value="RJR26479.1"/>
    <property type="molecule type" value="Genomic_DNA"/>
</dbReference>
<protein>
    <submittedName>
        <fullName evidence="1">Uncharacterized protein</fullName>
    </submittedName>
</protein>
<dbReference type="Proteomes" id="UP000265540">
    <property type="component" value="Unassembled WGS sequence"/>
</dbReference>
<reference evidence="1 2" key="1">
    <citation type="journal article" date="2017" name="ISME J.">
        <title>Energy and carbon metabolisms in a deep terrestrial subsurface fluid microbial community.</title>
        <authorList>
            <person name="Momper L."/>
            <person name="Jungbluth S.P."/>
            <person name="Lee M.D."/>
            <person name="Amend J.P."/>
        </authorList>
    </citation>
    <scope>NUCLEOTIDE SEQUENCE [LARGE SCALE GENOMIC DNA]</scope>
    <source>
        <strain evidence="1">SURF_46</strain>
    </source>
</reference>
<accession>A0A3A4ZAY9</accession>
<evidence type="ECO:0000313" key="1">
    <source>
        <dbReference type="EMBL" id="RJR26479.1"/>
    </source>
</evidence>
<name>A0A3A4ZAY9_UNCKA</name>
<sequence>MLPQGEIPVYEQEKNTELKDSLIKSLQESGTPEDRVGRIMGVVETLLENDFLIDKISEEIVDEQEVWKHRLSRDDVTRRIRGSLFEEYALACRPEEKKQYENLERFLLWSLRDPHMWFMDWHDTRLLSEEEKTQLEAYLAAYPTSEELETLYRNNDAISVNIKKDETTGKEVAVITGVIEAKNHRVFGKTQDARQMRSSPQILHDTVKRYKEAFPLIVKGLDLQGEIHMPDEIDILPIGQLEYTIVQPDDVEEDYRRKPVSAQFSGCNFEYVPISRNEVAVLAEVLKQHVLDRLPEKNKRLVM</sequence>
<organism evidence="1 2">
    <name type="scientific">candidate division WWE3 bacterium</name>
    <dbReference type="NCBI Taxonomy" id="2053526"/>
    <lineage>
        <taxon>Bacteria</taxon>
        <taxon>Katanobacteria</taxon>
    </lineage>
</organism>
<comment type="caution">
    <text evidence="1">The sequence shown here is derived from an EMBL/GenBank/DDBJ whole genome shotgun (WGS) entry which is preliminary data.</text>
</comment>
<dbReference type="AlphaFoldDB" id="A0A3A4ZAY9"/>
<proteinExistence type="predicted"/>